<dbReference type="AlphaFoldDB" id="A0A336MY74"/>
<comment type="similarity">
    <text evidence="1">Belongs to the mTERF family.</text>
</comment>
<evidence type="ECO:0000256" key="1">
    <source>
        <dbReference type="ARBA" id="ARBA00007692"/>
    </source>
</evidence>
<dbReference type="OMA" id="HASACIC"/>
<dbReference type="Gene3D" id="1.25.70.10">
    <property type="entry name" value="Transcription termination factor 3, mitochondrial"/>
    <property type="match status" value="1"/>
</dbReference>
<gene>
    <name evidence="3" type="primary">CSON007304</name>
</gene>
<dbReference type="InterPro" id="IPR038538">
    <property type="entry name" value="MTERF_sf"/>
</dbReference>
<sequence>MFRTFTALTRQIQRSYCVTAKRASIIHTLKEQSPKINEADVTSLLDHAPELSHYNPELWKKSYNFLISQQNFSLDSYLKIIALYPKILTTSHEIIFKQLEAWRACQFGERRFQDLITKHPALIQHGNEKKLTRRMGFLQSFVTTPKNVWRIMMSSPEVAIEPEPIIEAKFKYLMEEMLLEVPEIVDSDVFSHTLEHIKMRHIFLDRLGMYKYRNPKKDIRHEKRTNPKLSQIVDTSDKRFACKICYVTLEEYEIFKVLIKREWQRKEIHDEDENFDDLRIDQGIDNI</sequence>
<accession>A0A336MY74</accession>
<dbReference type="Pfam" id="PF02536">
    <property type="entry name" value="mTERF"/>
    <property type="match status" value="1"/>
</dbReference>
<dbReference type="PANTHER" id="PTHR13068">
    <property type="entry name" value="CGI-12 PROTEIN-RELATED"/>
    <property type="match status" value="1"/>
</dbReference>
<keyword evidence="2" id="KW-0809">Transit peptide</keyword>
<dbReference type="VEuPathDB" id="VectorBase:CSON007304"/>
<dbReference type="GO" id="GO:0003676">
    <property type="term" value="F:nucleic acid binding"/>
    <property type="evidence" value="ECO:0007669"/>
    <property type="project" value="InterPro"/>
</dbReference>
<name>A0A336MY74_CULSO</name>
<dbReference type="PANTHER" id="PTHR13068:SF173">
    <property type="entry name" value="EMB|CAB62602.1"/>
    <property type="match status" value="1"/>
</dbReference>
<dbReference type="EMBL" id="UFQT01002785">
    <property type="protein sequence ID" value="SSX34059.1"/>
    <property type="molecule type" value="Genomic_DNA"/>
</dbReference>
<dbReference type="InterPro" id="IPR003690">
    <property type="entry name" value="MTERF"/>
</dbReference>
<proteinExistence type="inferred from homology"/>
<evidence type="ECO:0000313" key="3">
    <source>
        <dbReference type="EMBL" id="SSX34059.1"/>
    </source>
</evidence>
<protein>
    <submittedName>
        <fullName evidence="3">CSON007304 protein</fullName>
    </submittedName>
</protein>
<reference evidence="3" key="1">
    <citation type="submission" date="2018-07" db="EMBL/GenBank/DDBJ databases">
        <authorList>
            <person name="Quirk P.G."/>
            <person name="Krulwich T.A."/>
        </authorList>
    </citation>
    <scope>NUCLEOTIDE SEQUENCE</scope>
</reference>
<organism evidence="3">
    <name type="scientific">Culicoides sonorensis</name>
    <name type="common">Biting midge</name>
    <dbReference type="NCBI Taxonomy" id="179676"/>
    <lineage>
        <taxon>Eukaryota</taxon>
        <taxon>Metazoa</taxon>
        <taxon>Ecdysozoa</taxon>
        <taxon>Arthropoda</taxon>
        <taxon>Hexapoda</taxon>
        <taxon>Insecta</taxon>
        <taxon>Pterygota</taxon>
        <taxon>Neoptera</taxon>
        <taxon>Endopterygota</taxon>
        <taxon>Diptera</taxon>
        <taxon>Nematocera</taxon>
        <taxon>Chironomoidea</taxon>
        <taxon>Ceratopogonidae</taxon>
        <taxon>Ceratopogoninae</taxon>
        <taxon>Culicoides</taxon>
        <taxon>Monoculicoides</taxon>
    </lineage>
</organism>
<evidence type="ECO:0000256" key="2">
    <source>
        <dbReference type="ARBA" id="ARBA00022946"/>
    </source>
</evidence>